<evidence type="ECO:0000256" key="1">
    <source>
        <dbReference type="ARBA" id="ARBA00001917"/>
    </source>
</evidence>
<evidence type="ECO:0000313" key="10">
    <source>
        <dbReference type="Proteomes" id="UP000549394"/>
    </source>
</evidence>
<dbReference type="PANTHER" id="PTHR10578:SF107">
    <property type="entry name" value="2-HYDROXYACID OXIDASE 1"/>
    <property type="match status" value="1"/>
</dbReference>
<feature type="binding site" evidence="7">
    <location>
        <position position="250"/>
    </location>
    <ligand>
        <name>glyoxylate</name>
        <dbReference type="ChEBI" id="CHEBI:36655"/>
    </ligand>
</feature>
<evidence type="ECO:0000256" key="7">
    <source>
        <dbReference type="PIRSR" id="PIRSR000138-2"/>
    </source>
</evidence>
<organism evidence="9 10">
    <name type="scientific">Dimorphilus gyrociliatus</name>
    <dbReference type="NCBI Taxonomy" id="2664684"/>
    <lineage>
        <taxon>Eukaryota</taxon>
        <taxon>Metazoa</taxon>
        <taxon>Spiralia</taxon>
        <taxon>Lophotrochozoa</taxon>
        <taxon>Annelida</taxon>
        <taxon>Polychaeta</taxon>
        <taxon>Polychaeta incertae sedis</taxon>
        <taxon>Dinophilidae</taxon>
        <taxon>Dimorphilus</taxon>
    </lineage>
</organism>
<feature type="binding site" evidence="7">
    <location>
        <position position="109"/>
    </location>
    <ligand>
        <name>FMN</name>
        <dbReference type="ChEBI" id="CHEBI:58210"/>
    </ligand>
</feature>
<evidence type="ECO:0000259" key="8">
    <source>
        <dbReference type="PROSITE" id="PS51349"/>
    </source>
</evidence>
<dbReference type="InterPro" id="IPR037396">
    <property type="entry name" value="FMN_HAD"/>
</dbReference>
<feature type="binding site" evidence="7">
    <location>
        <position position="248"/>
    </location>
    <ligand>
        <name>FMN</name>
        <dbReference type="ChEBI" id="CHEBI:58210"/>
    </ligand>
</feature>
<comment type="caution">
    <text evidence="9">The sequence shown here is derived from an EMBL/GenBank/DDBJ whole genome shotgun (WGS) entry which is preliminary data.</text>
</comment>
<reference evidence="9 10" key="1">
    <citation type="submission" date="2020-08" db="EMBL/GenBank/DDBJ databases">
        <authorList>
            <person name="Hejnol A."/>
        </authorList>
    </citation>
    <scope>NUCLEOTIDE SEQUENCE [LARGE SCALE GENOMIC DNA]</scope>
</reference>
<comment type="similarity">
    <text evidence="5">Belongs to the FMN-dependent alpha-hydroxy acid dehydrogenase family.</text>
</comment>
<dbReference type="PIRSF" id="PIRSF000138">
    <property type="entry name" value="Al-hdrx_acd_dh"/>
    <property type="match status" value="1"/>
</dbReference>
<keyword evidence="3 7" id="KW-0288">FMN</keyword>
<protein>
    <submittedName>
        <fullName evidence="9">DgyrCDS7484</fullName>
    </submittedName>
</protein>
<keyword evidence="2 7" id="KW-0285">Flavoprotein</keyword>
<evidence type="ECO:0000256" key="6">
    <source>
        <dbReference type="PIRSR" id="PIRSR000138-1"/>
    </source>
</evidence>
<feature type="binding site" evidence="7">
    <location>
        <position position="27"/>
    </location>
    <ligand>
        <name>glyoxylate</name>
        <dbReference type="ChEBI" id="CHEBI:36655"/>
    </ligand>
</feature>
<feature type="binding site" evidence="7">
    <location>
        <begin position="80"/>
        <end position="82"/>
    </location>
    <ligand>
        <name>FMN</name>
        <dbReference type="ChEBI" id="CHEBI:58210"/>
    </ligand>
</feature>
<feature type="binding site" evidence="7">
    <location>
        <position position="226"/>
    </location>
    <ligand>
        <name>FMN</name>
        <dbReference type="ChEBI" id="CHEBI:58210"/>
    </ligand>
</feature>
<feature type="binding site" evidence="7">
    <location>
        <position position="159"/>
    </location>
    <ligand>
        <name>FMN</name>
        <dbReference type="ChEBI" id="CHEBI:58210"/>
    </ligand>
</feature>
<gene>
    <name evidence="9" type="ORF">DGYR_LOCUS7125</name>
</gene>
<comment type="cofactor">
    <cofactor evidence="1">
        <name>FMN</name>
        <dbReference type="ChEBI" id="CHEBI:58210"/>
    </cofactor>
</comment>
<dbReference type="SUPFAM" id="SSF51395">
    <property type="entry name" value="FMN-linked oxidoreductases"/>
    <property type="match status" value="1"/>
</dbReference>
<dbReference type="PANTHER" id="PTHR10578">
    <property type="entry name" value="S -2-HYDROXY-ACID OXIDASE-RELATED"/>
    <property type="match status" value="1"/>
</dbReference>
<evidence type="ECO:0000256" key="2">
    <source>
        <dbReference type="ARBA" id="ARBA00022630"/>
    </source>
</evidence>
<sequence>MSDKTFTSLKQYEEAAKEKLDDLTNSYFYKGPNSSAGLKRNEEALQKVFLCPNICVDVSKRSTQITLLGKELSMPVGIGPCALHSLTNKDGELATARAAEYSKVLYVVSQYSTQPLRDIRKTAPNTLIFMQINMLSEEFITRSYIEGIEREGVNGFVLTLDHNSFSPDRPTLNEEFRSTVYLPNMPEGFCDYAKAANSVNKWTNDSYTWESVKRIMTYTTLPIIVKGILSPKNAREAIKTGVAGIWVSNHGGRNSSDYPATIDAFRSIAPIVKASGILLFADGGIRTGGDILKFLALGAKMVFIAKPVISALVVNGSEGLNSVFSLLKSDLETNMAMCGYNSIDEVDQNCLWDNRSNI</sequence>
<feature type="binding site" evidence="7">
    <location>
        <begin position="282"/>
        <end position="286"/>
    </location>
    <ligand>
        <name>FMN</name>
        <dbReference type="ChEBI" id="CHEBI:58210"/>
    </ligand>
</feature>
<dbReference type="Gene3D" id="3.20.20.70">
    <property type="entry name" value="Aldolase class I"/>
    <property type="match status" value="1"/>
</dbReference>
<feature type="binding site" evidence="7">
    <location>
        <position position="131"/>
    </location>
    <ligand>
        <name>FMN</name>
        <dbReference type="ChEBI" id="CHEBI:58210"/>
    </ligand>
</feature>
<evidence type="ECO:0000256" key="4">
    <source>
        <dbReference type="ARBA" id="ARBA00023002"/>
    </source>
</evidence>
<name>A0A7I8VS49_9ANNE</name>
<evidence type="ECO:0000256" key="5">
    <source>
        <dbReference type="ARBA" id="ARBA00024042"/>
    </source>
</evidence>
<dbReference type="OrthoDB" id="6274671at2759"/>
<dbReference type="PROSITE" id="PS51349">
    <property type="entry name" value="FMN_HYDROXY_ACID_DH_2"/>
    <property type="match status" value="1"/>
</dbReference>
<dbReference type="EMBL" id="CAJFCJ010000009">
    <property type="protein sequence ID" value="CAD5118805.1"/>
    <property type="molecule type" value="Genomic_DNA"/>
</dbReference>
<dbReference type="InterPro" id="IPR013785">
    <property type="entry name" value="Aldolase_TIM"/>
</dbReference>
<dbReference type="InterPro" id="IPR000262">
    <property type="entry name" value="FMN-dep_DH"/>
</dbReference>
<dbReference type="Proteomes" id="UP000549394">
    <property type="component" value="Unassembled WGS sequence"/>
</dbReference>
<feature type="active site" description="Proton acceptor" evidence="6">
    <location>
        <position position="250"/>
    </location>
</feature>
<feature type="binding site" evidence="7">
    <location>
        <position position="253"/>
    </location>
    <ligand>
        <name>glyoxylate</name>
        <dbReference type="ChEBI" id="CHEBI:36655"/>
    </ligand>
</feature>
<proteinExistence type="inferred from homology"/>
<feature type="domain" description="FMN hydroxy acid dehydrogenase" evidence="8">
    <location>
        <begin position="1"/>
        <end position="356"/>
    </location>
</feature>
<evidence type="ECO:0000256" key="3">
    <source>
        <dbReference type="ARBA" id="ARBA00022643"/>
    </source>
</evidence>
<keyword evidence="4" id="KW-0560">Oxidoreductase</keyword>
<dbReference type="InterPro" id="IPR012133">
    <property type="entry name" value="Alpha-hydoxy_acid_DH_FMN"/>
</dbReference>
<dbReference type="GO" id="GO:0016491">
    <property type="term" value="F:oxidoreductase activity"/>
    <property type="evidence" value="ECO:0007669"/>
    <property type="project" value="UniProtKB-KW"/>
</dbReference>
<dbReference type="Pfam" id="PF01070">
    <property type="entry name" value="FMN_dh"/>
    <property type="match status" value="1"/>
</dbReference>
<keyword evidence="10" id="KW-1185">Reference proteome</keyword>
<dbReference type="CDD" id="cd02809">
    <property type="entry name" value="alpha_hydroxyacid_oxid_FMN"/>
    <property type="match status" value="1"/>
</dbReference>
<dbReference type="AlphaFoldDB" id="A0A7I8VS49"/>
<accession>A0A7I8VS49</accession>
<dbReference type="GO" id="GO:0010181">
    <property type="term" value="F:FMN binding"/>
    <property type="evidence" value="ECO:0007669"/>
    <property type="project" value="InterPro"/>
</dbReference>
<evidence type="ECO:0000313" key="9">
    <source>
        <dbReference type="EMBL" id="CAD5118805.1"/>
    </source>
</evidence>